<dbReference type="PANTHER" id="PTHR39163">
    <property type="entry name" value="FERREDOXIN"/>
    <property type="match status" value="1"/>
</dbReference>
<evidence type="ECO:0000256" key="4">
    <source>
        <dbReference type="ARBA" id="ARBA00022723"/>
    </source>
</evidence>
<dbReference type="AlphaFoldDB" id="A0A1S1Q7Q7"/>
<dbReference type="InterPro" id="IPR052395">
    <property type="entry name" value="ET_Ferredoxin"/>
</dbReference>
<dbReference type="EMBL" id="MAXA01000213">
    <property type="protein sequence ID" value="OHV28224.1"/>
    <property type="molecule type" value="Genomic_DNA"/>
</dbReference>
<evidence type="ECO:0000256" key="7">
    <source>
        <dbReference type="ARBA" id="ARBA00023014"/>
    </source>
</evidence>
<feature type="domain" description="4Fe-4S ferredoxin-type" evidence="10">
    <location>
        <begin position="21"/>
        <end position="49"/>
    </location>
</feature>
<evidence type="ECO:0000256" key="1">
    <source>
        <dbReference type="ARBA" id="ARBA00001966"/>
    </source>
</evidence>
<evidence type="ECO:0000256" key="6">
    <source>
        <dbReference type="ARBA" id="ARBA00023004"/>
    </source>
</evidence>
<dbReference type="Proteomes" id="UP000179769">
    <property type="component" value="Unassembled WGS sequence"/>
</dbReference>
<name>A0A1S1Q7Q7_9ACTN</name>
<organism evidence="11 12">
    <name type="scientific">Parafrankia soli</name>
    <dbReference type="NCBI Taxonomy" id="2599596"/>
    <lineage>
        <taxon>Bacteria</taxon>
        <taxon>Bacillati</taxon>
        <taxon>Actinomycetota</taxon>
        <taxon>Actinomycetes</taxon>
        <taxon>Frankiales</taxon>
        <taxon>Frankiaceae</taxon>
        <taxon>Parafrankia</taxon>
    </lineage>
</organism>
<keyword evidence="6 8" id="KW-0408">Iron</keyword>
<dbReference type="RefSeq" id="WP_020462366.1">
    <property type="nucleotide sequence ID" value="NZ_JBFLUH010000081.1"/>
</dbReference>
<keyword evidence="12" id="KW-1185">Reference proteome</keyword>
<dbReference type="PANTHER" id="PTHR39163:SF1">
    <property type="entry name" value="FERREDOXIN"/>
    <property type="match status" value="1"/>
</dbReference>
<keyword evidence="7 8" id="KW-0411">Iron-sulfur</keyword>
<dbReference type="PROSITE" id="PS51379">
    <property type="entry name" value="4FE4S_FER_2"/>
    <property type="match status" value="1"/>
</dbReference>
<keyword evidence="2 8" id="KW-0813">Transport</keyword>
<reference evidence="12" key="1">
    <citation type="submission" date="2016-07" db="EMBL/GenBank/DDBJ databases">
        <title>Frankia sp. NRRL B-16219 Genome sequencing.</title>
        <authorList>
            <person name="Ghodhbane-Gtari F."/>
            <person name="Swanson E."/>
            <person name="Gueddou A."/>
            <person name="Louati M."/>
            <person name="Nouioui I."/>
            <person name="Hezbri K."/>
            <person name="Abebe-Akele F."/>
            <person name="Simpson S."/>
            <person name="Morris K."/>
            <person name="Thomas K."/>
            <person name="Gtari M."/>
            <person name="Tisa L.S."/>
        </authorList>
    </citation>
    <scope>NUCLEOTIDE SEQUENCE [LARGE SCALE GENOMIC DNA]</scope>
    <source>
        <strain evidence="12">NRRL B-16219</strain>
    </source>
</reference>
<evidence type="ECO:0000256" key="3">
    <source>
        <dbReference type="ARBA" id="ARBA00022485"/>
    </source>
</evidence>
<dbReference type="Pfam" id="PF13459">
    <property type="entry name" value="Fer4_15"/>
    <property type="match status" value="1"/>
</dbReference>
<evidence type="ECO:0000256" key="2">
    <source>
        <dbReference type="ARBA" id="ARBA00022448"/>
    </source>
</evidence>
<protein>
    <recommendedName>
        <fullName evidence="8">Ferredoxin</fullName>
    </recommendedName>
</protein>
<keyword evidence="3" id="KW-0004">4Fe-4S</keyword>
<evidence type="ECO:0000313" key="11">
    <source>
        <dbReference type="EMBL" id="OHV28224.1"/>
    </source>
</evidence>
<comment type="cofactor">
    <cofactor evidence="1">
        <name>[4Fe-4S] cluster</name>
        <dbReference type="ChEBI" id="CHEBI:49883"/>
    </cofactor>
</comment>
<dbReference type="InterPro" id="IPR001080">
    <property type="entry name" value="3Fe4S_ferredoxin"/>
</dbReference>
<proteinExistence type="predicted"/>
<dbReference type="Gene3D" id="3.30.70.20">
    <property type="match status" value="1"/>
</dbReference>
<evidence type="ECO:0000256" key="5">
    <source>
        <dbReference type="ARBA" id="ARBA00022982"/>
    </source>
</evidence>
<keyword evidence="4 8" id="KW-0479">Metal-binding</keyword>
<gene>
    <name evidence="11" type="ORF">BBK14_03405</name>
</gene>
<dbReference type="GO" id="GO:0051539">
    <property type="term" value="F:4 iron, 4 sulfur cluster binding"/>
    <property type="evidence" value="ECO:0007669"/>
    <property type="project" value="UniProtKB-KW"/>
</dbReference>
<dbReference type="OrthoDB" id="3383735at2"/>
<dbReference type="InterPro" id="IPR017896">
    <property type="entry name" value="4Fe4S_Fe-S-bd"/>
</dbReference>
<accession>A0A1S1Q7Q7</accession>
<comment type="caution">
    <text evidence="11">The sequence shown here is derived from an EMBL/GenBank/DDBJ whole genome shotgun (WGS) entry which is preliminary data.</text>
</comment>
<dbReference type="PRINTS" id="PR00352">
    <property type="entry name" value="3FE4SFRDOXIN"/>
</dbReference>
<feature type="region of interest" description="Disordered" evidence="9">
    <location>
        <begin position="1"/>
        <end position="23"/>
    </location>
</feature>
<dbReference type="GO" id="GO:0009055">
    <property type="term" value="F:electron transfer activity"/>
    <property type="evidence" value="ECO:0007669"/>
    <property type="project" value="UniProtKB-UniRule"/>
</dbReference>
<evidence type="ECO:0000256" key="9">
    <source>
        <dbReference type="SAM" id="MobiDB-lite"/>
    </source>
</evidence>
<keyword evidence="5 8" id="KW-0249">Electron transport</keyword>
<dbReference type="GO" id="GO:0005506">
    <property type="term" value="F:iron ion binding"/>
    <property type="evidence" value="ECO:0007669"/>
    <property type="project" value="UniProtKB-UniRule"/>
</dbReference>
<comment type="function">
    <text evidence="8">Ferredoxins are iron-sulfur proteins that transfer electrons in a wide variety of metabolic reactions.</text>
</comment>
<dbReference type="SUPFAM" id="SSF54862">
    <property type="entry name" value="4Fe-4S ferredoxins"/>
    <property type="match status" value="1"/>
</dbReference>
<evidence type="ECO:0000259" key="10">
    <source>
        <dbReference type="PROSITE" id="PS51379"/>
    </source>
</evidence>
<evidence type="ECO:0000256" key="8">
    <source>
        <dbReference type="RuleBase" id="RU368020"/>
    </source>
</evidence>
<sequence length="107" mass="11384">MVTEDRSPVATPTKPGDSPGLRVRIDQDSCTGDGLCVQYAPSVFEFDIDGLAYVKNSDGELQTTPGTHVPVPLPLLTEIRDAAEQCPGTCIYVEHPDGTLEVGGPQE</sequence>
<evidence type="ECO:0000313" key="12">
    <source>
        <dbReference type="Proteomes" id="UP000179769"/>
    </source>
</evidence>